<keyword evidence="2" id="KW-1185">Reference proteome</keyword>
<dbReference type="PANTHER" id="PTHR43434">
    <property type="entry name" value="PHOSPHOGLYCOLATE PHOSPHATASE"/>
    <property type="match status" value="1"/>
</dbReference>
<dbReference type="InterPro" id="IPR023214">
    <property type="entry name" value="HAD_sf"/>
</dbReference>
<dbReference type="Gene3D" id="1.10.150.240">
    <property type="entry name" value="Putative phosphatase, domain 2"/>
    <property type="match status" value="1"/>
</dbReference>
<dbReference type="InterPro" id="IPR023198">
    <property type="entry name" value="PGP-like_dom2"/>
</dbReference>
<dbReference type="SUPFAM" id="SSF56784">
    <property type="entry name" value="HAD-like"/>
    <property type="match status" value="1"/>
</dbReference>
<evidence type="ECO:0000313" key="2">
    <source>
        <dbReference type="Proteomes" id="UP001223743"/>
    </source>
</evidence>
<proteinExistence type="predicted"/>
<dbReference type="SFLD" id="SFLDG01129">
    <property type="entry name" value="C1.5:_HAD__Beta-PGM__Phosphata"/>
    <property type="match status" value="1"/>
</dbReference>
<gene>
    <name evidence="1" type="ORF">QO015_000713</name>
</gene>
<dbReference type="Gene3D" id="3.40.50.1000">
    <property type="entry name" value="HAD superfamily/HAD-like"/>
    <property type="match status" value="1"/>
</dbReference>
<organism evidence="1 2">
    <name type="scientific">Kaistia geumhonensis</name>
    <dbReference type="NCBI Taxonomy" id="410839"/>
    <lineage>
        <taxon>Bacteria</taxon>
        <taxon>Pseudomonadati</taxon>
        <taxon>Pseudomonadota</taxon>
        <taxon>Alphaproteobacteria</taxon>
        <taxon>Hyphomicrobiales</taxon>
        <taxon>Kaistiaceae</taxon>
        <taxon>Kaistia</taxon>
    </lineage>
</organism>
<keyword evidence="1" id="KW-0378">Hydrolase</keyword>
<dbReference type="InterPro" id="IPR050155">
    <property type="entry name" value="HAD-like_hydrolase_sf"/>
</dbReference>
<dbReference type="GO" id="GO:0008967">
    <property type="term" value="F:phosphoglycolate phosphatase activity"/>
    <property type="evidence" value="ECO:0007669"/>
    <property type="project" value="UniProtKB-EC"/>
</dbReference>
<dbReference type="SFLD" id="SFLDS00003">
    <property type="entry name" value="Haloacid_Dehalogenase"/>
    <property type="match status" value="1"/>
</dbReference>
<sequence>MTTTGPTALFDLDGTLTDPYPGISGSILYAIERLGRPPVDEATLRAAIGPPLEASFAAMLGGDAILAKEALAHYRERYAPVGLYENKVFDGIPEALATLKMNGIQLFVASSKPRVFCERIIEHFGLGSFFTTVHGSELDGTRVDKGDLIAHVLASEAIDATRCVMIGDRRHDISGARRNHLRAIAVGWGYGTAEEFAETPPDRIVPDVPALADAVLSELGLAQ</sequence>
<accession>A0ABU0M2N1</accession>
<comment type="caution">
    <text evidence="1">The sequence shown here is derived from an EMBL/GenBank/DDBJ whole genome shotgun (WGS) entry which is preliminary data.</text>
</comment>
<dbReference type="CDD" id="cd04302">
    <property type="entry name" value="HAD_5NT"/>
    <property type="match status" value="1"/>
</dbReference>
<reference evidence="1 2" key="1">
    <citation type="submission" date="2023-07" db="EMBL/GenBank/DDBJ databases">
        <title>Genomic Encyclopedia of Type Strains, Phase IV (KMG-IV): sequencing the most valuable type-strain genomes for metagenomic binning, comparative biology and taxonomic classification.</title>
        <authorList>
            <person name="Goeker M."/>
        </authorList>
    </citation>
    <scope>NUCLEOTIDE SEQUENCE [LARGE SCALE GENOMIC DNA]</scope>
    <source>
        <strain evidence="1 2">B1-1</strain>
    </source>
</reference>
<dbReference type="RefSeq" id="WP_266281425.1">
    <property type="nucleotide sequence ID" value="NZ_JAPKNF010000001.1"/>
</dbReference>
<evidence type="ECO:0000313" key="1">
    <source>
        <dbReference type="EMBL" id="MDQ0515100.1"/>
    </source>
</evidence>
<name>A0ABU0M2N1_9HYPH</name>
<dbReference type="PANTHER" id="PTHR43434:SF20">
    <property type="entry name" value="5'-NUCLEOTIDASE"/>
    <property type="match status" value="1"/>
</dbReference>
<protein>
    <submittedName>
        <fullName evidence="1">Phosphoglycolate phosphatase</fullName>
        <ecNumber evidence="1">3.1.3.18</ecNumber>
    </submittedName>
</protein>
<dbReference type="EMBL" id="JAUSWJ010000001">
    <property type="protein sequence ID" value="MDQ0515100.1"/>
    <property type="molecule type" value="Genomic_DNA"/>
</dbReference>
<dbReference type="Proteomes" id="UP001223743">
    <property type="component" value="Unassembled WGS sequence"/>
</dbReference>
<dbReference type="Pfam" id="PF13419">
    <property type="entry name" value="HAD_2"/>
    <property type="match status" value="1"/>
</dbReference>
<dbReference type="InterPro" id="IPR041492">
    <property type="entry name" value="HAD_2"/>
</dbReference>
<dbReference type="InterPro" id="IPR036412">
    <property type="entry name" value="HAD-like_sf"/>
</dbReference>
<dbReference type="EC" id="3.1.3.18" evidence="1"/>